<organism evidence="1 2">
    <name type="scientific">Pseudonocardia kongjuensis</name>
    <dbReference type="NCBI Taxonomy" id="102227"/>
    <lineage>
        <taxon>Bacteria</taxon>
        <taxon>Bacillati</taxon>
        <taxon>Actinomycetota</taxon>
        <taxon>Actinomycetes</taxon>
        <taxon>Pseudonocardiales</taxon>
        <taxon>Pseudonocardiaceae</taxon>
        <taxon>Pseudonocardia</taxon>
    </lineage>
</organism>
<dbReference type="Proteomes" id="UP001501414">
    <property type="component" value="Unassembled WGS sequence"/>
</dbReference>
<gene>
    <name evidence="1" type="ORF">GCM10009613_07420</name>
</gene>
<keyword evidence="2" id="KW-1185">Reference proteome</keyword>
<sequence length="156" mass="16374">MTVVGVTGHSNLTPDALDPVRRALRDHLRPLRTGLVGVSCLARGADQVFADVVLEFGGALEVVLPAADYLARIPDPVDRERCDAYLASARSVLTTGRPTSGAAAYLAGSLLVLDRCEELVAVWDGRPSGGTAEAVGRARELGMPTTVLWPAGARRG</sequence>
<proteinExistence type="predicted"/>
<comment type="caution">
    <text evidence="1">The sequence shown here is derived from an EMBL/GenBank/DDBJ whole genome shotgun (WGS) entry which is preliminary data.</text>
</comment>
<dbReference type="RefSeq" id="WP_344018184.1">
    <property type="nucleotide sequence ID" value="NZ_BAAAJK010000003.1"/>
</dbReference>
<accession>A0ABP4I4Q2</accession>
<evidence type="ECO:0000313" key="1">
    <source>
        <dbReference type="EMBL" id="GAA1381466.1"/>
    </source>
</evidence>
<evidence type="ECO:0008006" key="3">
    <source>
        <dbReference type="Google" id="ProtNLM"/>
    </source>
</evidence>
<dbReference type="Gene3D" id="3.40.50.450">
    <property type="match status" value="1"/>
</dbReference>
<dbReference type="EMBL" id="BAAAJK010000003">
    <property type="protein sequence ID" value="GAA1381466.1"/>
    <property type="molecule type" value="Genomic_DNA"/>
</dbReference>
<name>A0ABP4I4Q2_9PSEU</name>
<dbReference type="SUPFAM" id="SSF102405">
    <property type="entry name" value="MCP/YpsA-like"/>
    <property type="match status" value="1"/>
</dbReference>
<protein>
    <recommendedName>
        <fullName evidence="3">DNA recombination-mediator protein A</fullName>
    </recommendedName>
</protein>
<evidence type="ECO:0000313" key="2">
    <source>
        <dbReference type="Proteomes" id="UP001501414"/>
    </source>
</evidence>
<reference evidence="2" key="1">
    <citation type="journal article" date="2019" name="Int. J. Syst. Evol. Microbiol.">
        <title>The Global Catalogue of Microorganisms (GCM) 10K type strain sequencing project: providing services to taxonomists for standard genome sequencing and annotation.</title>
        <authorList>
            <consortium name="The Broad Institute Genomics Platform"/>
            <consortium name="The Broad Institute Genome Sequencing Center for Infectious Disease"/>
            <person name="Wu L."/>
            <person name="Ma J."/>
        </authorList>
    </citation>
    <scope>NUCLEOTIDE SEQUENCE [LARGE SCALE GENOMIC DNA]</scope>
    <source>
        <strain evidence="2">JCM 11896</strain>
    </source>
</reference>